<feature type="region of interest" description="Disordered" evidence="1">
    <location>
        <begin position="1386"/>
        <end position="1429"/>
    </location>
</feature>
<feature type="region of interest" description="Disordered" evidence="1">
    <location>
        <begin position="593"/>
        <end position="647"/>
    </location>
</feature>
<feature type="region of interest" description="Disordered" evidence="1">
    <location>
        <begin position="207"/>
        <end position="295"/>
    </location>
</feature>
<feature type="compositionally biased region" description="Acidic residues" evidence="1">
    <location>
        <begin position="264"/>
        <end position="277"/>
    </location>
</feature>
<reference evidence="3" key="1">
    <citation type="submission" date="2022-11" db="UniProtKB">
        <authorList>
            <consortium name="WormBaseParasite"/>
        </authorList>
    </citation>
    <scope>IDENTIFICATION</scope>
</reference>
<keyword evidence="2" id="KW-1185">Reference proteome</keyword>
<dbReference type="Proteomes" id="UP000887563">
    <property type="component" value="Unplaced"/>
</dbReference>
<feature type="compositionally biased region" description="Basic residues" evidence="1">
    <location>
        <begin position="236"/>
        <end position="259"/>
    </location>
</feature>
<dbReference type="WBParaSite" id="Minc3s00586g14692">
    <property type="protein sequence ID" value="Minc3s00586g14692"/>
    <property type="gene ID" value="Minc3s00586g14692"/>
</dbReference>
<accession>A0A914LKW4</accession>
<feature type="compositionally biased region" description="Low complexity" evidence="1">
    <location>
        <begin position="1386"/>
        <end position="1396"/>
    </location>
</feature>
<feature type="compositionally biased region" description="Basic and acidic residues" evidence="1">
    <location>
        <begin position="505"/>
        <end position="519"/>
    </location>
</feature>
<feature type="region of interest" description="Disordered" evidence="1">
    <location>
        <begin position="151"/>
        <end position="192"/>
    </location>
</feature>
<sequence>MGEFENLEGLCWENFFDQVDKQFNEEVDEEGESKWNGGGSNEIVAFSGVATLPHDKAVCYGVCTVSQVPKLVKCEDCSLVVKMVGFGHHRKFRHRESRLFLARQSVKDAEDSSNSDSNDDCQGFLLSPPHHHLSVASTSEASSIFEGHQWRTTHPLDPSSTKASSSSLKQTAGSNKQQQPSKTNEPPRLYGVEKWNDLRLVLKRTPEKAASQNAEHQHNSSKNVVEHENVEDVSTKKLRKPPPSRAIGSKRKRKKKTNKRTKESDDDEEVANVEDESPQSAGKVYQPSNNDLQECDTFTDDAEHDDSFVTIPTQLTTPSNDDSFVTIPTQLTPSTAANFWDPREAAGRPDVVKGTFKKTPLSSKLTSSHSAPIRKTTLNLSVKQFQQATSFTSANLIQTNMESNKRDTNLDKIAGPSILKRPGQLTSPPQYHHQQNIHKNEEKSVGSVQQIYNKYSGINYKNPEQEQPQNLNLQNQFSKMQQQIQKQRGLTRDFDAISPKSNRKTTPEEVDRPDSRHSPSSDTSSSTSNIYMDSQESAALAKSTNDSTCHSNFVNKLPNNVVQSNEFSRSTQFIHEAISNSQKPPTMFRLLGRTPTNTGSNENKTTTIIVKNSPNNNAQWKGTDSNSSNSPISTPQQRKISSASFSGRSHYISPSGTRFVPVDPRGLVSMQKNSASNSITSSKSNSPIAAIPSTPSPASYINSPPRCEIINPNVDIRTPRGETNQNIFGVDYEQQHQFISSTPKTINNIISSSTITTTTANRRQPQHFPSTNQTNSNFFRKRQIVEEMTPQALMTSTPNRYQQQQRTPTSSITHSNIKRFRPVMASQEGDHQQYACIDSFPSDTPILHPPRVRTLYPQKQQHSTISASPIPGTSTSMVDIQQPTCYQISYQNQIVNQRIHPSSSQQHFTTSNTLGQQHPPSQPFRQAFTSTIQQQQRQQHHYLRQQQHNLRTQLNRGINTSTYFPKSLSSLSGEFALEHQQQHYSQRHQQQFNINSPTEDPPFNEYIIGSPPPSEQQQHFPERIAATSGLYEQKNPSRMNIMRRADQQQQLLPSPYNYSTTPTSTPTTIRRLPVINPQQQMQINHQQQHFILPSSSSNRFTSSTNIAHNNNIPLFLQQQTNIPMDYNNLQQHAHQQLSYHQRATTMTEYRPGMEPIDTHEHQQQHYSQRHQQQFNINSPTEDPPFNEYIIGSPPPSEQQQHFPERIAATSGLYEQKNPSRMNIMRRADQQQQLLPSPYNYSTTPTSTPTTIRRLPVINPQQQMQINHPHQQQHFILPSSSNRFTSSTNIAHNNNNLSVFLQQQTNIPMDYNNLQQHAHQQLSYHQRATTMTEYRPGMEPIDTHAIDPPPILEAEGRLSVMETISSSTTSIPSVYNRQQQLGVVCSNESNISSTSTNLATPNKNSNNEEDAGTRSSSASDLDLREISQKI</sequence>
<feature type="region of interest" description="Disordered" evidence="1">
    <location>
        <begin position="414"/>
        <end position="446"/>
    </location>
</feature>
<feature type="region of interest" description="Disordered" evidence="1">
    <location>
        <begin position="478"/>
        <end position="529"/>
    </location>
</feature>
<evidence type="ECO:0000313" key="3">
    <source>
        <dbReference type="WBParaSite" id="Minc3s00586g14692"/>
    </source>
</evidence>
<feature type="compositionally biased region" description="Low complexity" evidence="1">
    <location>
        <begin position="478"/>
        <end position="487"/>
    </location>
</feature>
<name>A0A914LKW4_MELIC</name>
<proteinExistence type="predicted"/>
<feature type="compositionally biased region" description="Polar residues" evidence="1">
    <location>
        <begin position="424"/>
        <end position="434"/>
    </location>
</feature>
<feature type="compositionally biased region" description="Basic and acidic residues" evidence="1">
    <location>
        <begin position="1420"/>
        <end position="1429"/>
    </location>
</feature>
<evidence type="ECO:0000313" key="2">
    <source>
        <dbReference type="Proteomes" id="UP000887563"/>
    </source>
</evidence>
<feature type="region of interest" description="Disordered" evidence="1">
    <location>
        <begin position="903"/>
        <end position="924"/>
    </location>
</feature>
<evidence type="ECO:0000256" key="1">
    <source>
        <dbReference type="SAM" id="MobiDB-lite"/>
    </source>
</evidence>
<organism evidence="2 3">
    <name type="scientific">Meloidogyne incognita</name>
    <name type="common">Southern root-knot nematode worm</name>
    <name type="synonym">Oxyuris incognita</name>
    <dbReference type="NCBI Taxonomy" id="6306"/>
    <lineage>
        <taxon>Eukaryota</taxon>
        <taxon>Metazoa</taxon>
        <taxon>Ecdysozoa</taxon>
        <taxon>Nematoda</taxon>
        <taxon>Chromadorea</taxon>
        <taxon>Rhabditida</taxon>
        <taxon>Tylenchina</taxon>
        <taxon>Tylenchomorpha</taxon>
        <taxon>Tylenchoidea</taxon>
        <taxon>Meloidogynidae</taxon>
        <taxon>Meloidogyninae</taxon>
        <taxon>Meloidogyne</taxon>
        <taxon>Meloidogyne incognita group</taxon>
    </lineage>
</organism>
<feature type="compositionally biased region" description="Basic and acidic residues" evidence="1">
    <location>
        <begin position="224"/>
        <end position="235"/>
    </location>
</feature>
<protein>
    <submittedName>
        <fullName evidence="3">Uncharacterized protein</fullName>
    </submittedName>
</protein>
<feature type="compositionally biased region" description="Polar residues" evidence="1">
    <location>
        <begin position="594"/>
        <end position="647"/>
    </location>
</feature>
<feature type="compositionally biased region" description="Polar residues" evidence="1">
    <location>
        <begin position="168"/>
        <end position="184"/>
    </location>
</feature>